<organism evidence="2 3">
    <name type="scientific">Cryptomonas paramaecium</name>
    <dbReference type="NCBI Taxonomy" id="2898"/>
    <lineage>
        <taxon>Eukaryota</taxon>
        <taxon>Cryptophyceae</taxon>
        <taxon>Cryptomonadales</taxon>
        <taxon>Cryptomonadaceae</taxon>
        <taxon>Cryptomonas</taxon>
    </lineage>
</organism>
<reference evidence="2 3" key="1">
    <citation type="journal article" date="2011" name="Genome Biol. Evol.">
        <title>Complete nucleomorph genome sequence of the nonphotosynthetic alga Cryptomonas paramecium reveals a core nucleomorph gene set.</title>
        <authorList>
            <person name="Tanifuji G."/>
            <person name="Onodera N.T."/>
            <person name="Wheeler T.J."/>
            <person name="Dlutek M."/>
            <person name="Donaher N."/>
            <person name="Archibald J.M."/>
        </authorList>
    </citation>
    <scope>NUCLEOTIDE SEQUENCE [LARGE SCALE GENOMIC DNA]</scope>
    <source>
        <strain evidence="2 3">CCAP977/2A</strain>
    </source>
</reference>
<dbReference type="GeneID" id="10447329"/>
<feature type="domain" description="Brix" evidence="1">
    <location>
        <begin position="1"/>
        <end position="106"/>
    </location>
</feature>
<keyword evidence="2" id="KW-0542">Nucleomorph</keyword>
<evidence type="ECO:0000313" key="3">
    <source>
        <dbReference type="Proteomes" id="UP000243423"/>
    </source>
</evidence>
<dbReference type="GO" id="GO:0006364">
    <property type="term" value="P:rRNA processing"/>
    <property type="evidence" value="ECO:0007669"/>
    <property type="project" value="InterPro"/>
</dbReference>
<dbReference type="InterPro" id="IPR007109">
    <property type="entry name" value="Brix"/>
</dbReference>
<dbReference type="PROSITE" id="PS50833">
    <property type="entry name" value="BRIX"/>
    <property type="match status" value="1"/>
</dbReference>
<evidence type="ECO:0000313" key="2">
    <source>
        <dbReference type="EMBL" id="AEA39074.1"/>
    </source>
</evidence>
<dbReference type="AlphaFoldDB" id="F2HIF0"/>
<geneLocation type="nucleomorph" evidence="2"/>
<gene>
    <name evidence="2" type="ORF">CPARA_3gp416</name>
</gene>
<evidence type="ECO:0000259" key="1">
    <source>
        <dbReference type="PROSITE" id="PS50833"/>
    </source>
</evidence>
<dbReference type="EMBL" id="CP002174">
    <property type="protein sequence ID" value="AEA39074.1"/>
    <property type="molecule type" value="Genomic_DNA"/>
</dbReference>
<protein>
    <recommendedName>
        <fullName evidence="1">Brix domain-containing protein</fullName>
    </recommendedName>
</protein>
<dbReference type="Proteomes" id="UP000243423">
    <property type="component" value="Nucleomorph 3"/>
</dbReference>
<sequence>MIQQLFPSIKFKYNSFRKIYKTVLIDFDLNKENYMEIRLYQIKNMSILLPRIFRKKKKSTKFTKIIDFEKTHMGILDKKKRAFLVKITELGPRITMKTIDICVGLV</sequence>
<dbReference type="GO" id="GO:0019843">
    <property type="term" value="F:rRNA binding"/>
    <property type="evidence" value="ECO:0007669"/>
    <property type="project" value="InterPro"/>
</dbReference>
<proteinExistence type="predicted"/>
<accession>F2HIF0</accession>
<dbReference type="RefSeq" id="XP_003239972.1">
    <property type="nucleotide sequence ID" value="XM_003239924.1"/>
</dbReference>
<name>F2HIF0_9CRYP</name>